<evidence type="ECO:0000313" key="1">
    <source>
        <dbReference type="EMBL" id="GIY87128.1"/>
    </source>
</evidence>
<accession>A0AAV4WXZ8</accession>
<gene>
    <name evidence="1" type="ORF">CDAR_205721</name>
</gene>
<dbReference type="Proteomes" id="UP001054837">
    <property type="component" value="Unassembled WGS sequence"/>
</dbReference>
<name>A0AAV4WXZ8_9ARAC</name>
<dbReference type="EMBL" id="BPLQ01015303">
    <property type="protein sequence ID" value="GIY87128.1"/>
    <property type="molecule type" value="Genomic_DNA"/>
</dbReference>
<evidence type="ECO:0000313" key="2">
    <source>
        <dbReference type="Proteomes" id="UP001054837"/>
    </source>
</evidence>
<comment type="caution">
    <text evidence="1">The sequence shown here is derived from an EMBL/GenBank/DDBJ whole genome shotgun (WGS) entry which is preliminary data.</text>
</comment>
<protein>
    <submittedName>
        <fullName evidence="1">Uncharacterized protein</fullName>
    </submittedName>
</protein>
<sequence>MKICFLHVGRVVSPKLARLYPTGPVVSATLLKDIHPDLGIPRRPIHCKAADRIVDGIISYTLESHGVRMFTLLGGGTPLIPWVSEGCIQENTPVAHAPTKGARGQDTYGAHLEKRLLFQLRLHRWKVPPFSTWAYSMDGPIG</sequence>
<proteinExistence type="predicted"/>
<keyword evidence="2" id="KW-1185">Reference proteome</keyword>
<organism evidence="1 2">
    <name type="scientific">Caerostris darwini</name>
    <dbReference type="NCBI Taxonomy" id="1538125"/>
    <lineage>
        <taxon>Eukaryota</taxon>
        <taxon>Metazoa</taxon>
        <taxon>Ecdysozoa</taxon>
        <taxon>Arthropoda</taxon>
        <taxon>Chelicerata</taxon>
        <taxon>Arachnida</taxon>
        <taxon>Araneae</taxon>
        <taxon>Araneomorphae</taxon>
        <taxon>Entelegynae</taxon>
        <taxon>Araneoidea</taxon>
        <taxon>Araneidae</taxon>
        <taxon>Caerostris</taxon>
    </lineage>
</organism>
<reference evidence="1 2" key="1">
    <citation type="submission" date="2021-06" db="EMBL/GenBank/DDBJ databases">
        <title>Caerostris darwini draft genome.</title>
        <authorList>
            <person name="Kono N."/>
            <person name="Arakawa K."/>
        </authorList>
    </citation>
    <scope>NUCLEOTIDE SEQUENCE [LARGE SCALE GENOMIC DNA]</scope>
</reference>
<dbReference type="AlphaFoldDB" id="A0AAV4WXZ8"/>